<comment type="caution">
    <text evidence="3">The sequence shown here is derived from an EMBL/GenBank/DDBJ whole genome shotgun (WGS) entry which is preliminary data.</text>
</comment>
<evidence type="ECO:0000313" key="4">
    <source>
        <dbReference type="Proteomes" id="UP001610446"/>
    </source>
</evidence>
<dbReference type="PANTHER" id="PTHR42339:SF1">
    <property type="entry name" value="HISTONE H1"/>
    <property type="match status" value="1"/>
</dbReference>
<feature type="domain" description="DUF7726" evidence="2">
    <location>
        <begin position="106"/>
        <end position="175"/>
    </location>
</feature>
<dbReference type="Pfam" id="PF24852">
    <property type="entry name" value="DUF7726"/>
    <property type="match status" value="3"/>
</dbReference>
<feature type="domain" description="DUF7726" evidence="2">
    <location>
        <begin position="210"/>
        <end position="242"/>
    </location>
</feature>
<organism evidence="3 4">
    <name type="scientific">Aspergillus pseudoustus</name>
    <dbReference type="NCBI Taxonomy" id="1810923"/>
    <lineage>
        <taxon>Eukaryota</taxon>
        <taxon>Fungi</taxon>
        <taxon>Dikarya</taxon>
        <taxon>Ascomycota</taxon>
        <taxon>Pezizomycotina</taxon>
        <taxon>Eurotiomycetes</taxon>
        <taxon>Eurotiomycetidae</taxon>
        <taxon>Eurotiales</taxon>
        <taxon>Aspergillaceae</taxon>
        <taxon>Aspergillus</taxon>
        <taxon>Aspergillus subgen. Nidulantes</taxon>
    </lineage>
</organism>
<evidence type="ECO:0000313" key="3">
    <source>
        <dbReference type="EMBL" id="KAL2839412.1"/>
    </source>
</evidence>
<gene>
    <name evidence="3" type="ORF">BJY01DRAFT_28361</name>
</gene>
<reference evidence="3 4" key="1">
    <citation type="submission" date="2024-07" db="EMBL/GenBank/DDBJ databases">
        <title>Section-level genome sequencing and comparative genomics of Aspergillus sections Usti and Cavernicolus.</title>
        <authorList>
            <consortium name="Lawrence Berkeley National Laboratory"/>
            <person name="Nybo J.L."/>
            <person name="Vesth T.C."/>
            <person name="Theobald S."/>
            <person name="Frisvad J.C."/>
            <person name="Larsen T.O."/>
            <person name="Kjaerboelling I."/>
            <person name="Rothschild-Mancinelli K."/>
            <person name="Lyhne E.K."/>
            <person name="Kogle M.E."/>
            <person name="Barry K."/>
            <person name="Clum A."/>
            <person name="Na H."/>
            <person name="Ledsgaard L."/>
            <person name="Lin J."/>
            <person name="Lipzen A."/>
            <person name="Kuo A."/>
            <person name="Riley R."/>
            <person name="Mondo S."/>
            <person name="Labutti K."/>
            <person name="Haridas S."/>
            <person name="Pangalinan J."/>
            <person name="Salamov A.A."/>
            <person name="Simmons B.A."/>
            <person name="Magnuson J.K."/>
            <person name="Chen J."/>
            <person name="Drula E."/>
            <person name="Henrissat B."/>
            <person name="Wiebenga A."/>
            <person name="Lubbers R.J."/>
            <person name="Gomes A.C."/>
            <person name="Makela M.R."/>
            <person name="Stajich J."/>
            <person name="Grigoriev I.V."/>
            <person name="Mortensen U.H."/>
            <person name="De Vries R.P."/>
            <person name="Baker S.E."/>
            <person name="Andersen M.R."/>
        </authorList>
    </citation>
    <scope>NUCLEOTIDE SEQUENCE [LARGE SCALE GENOMIC DNA]</scope>
    <source>
        <strain evidence="3 4">CBS 123904</strain>
    </source>
</reference>
<name>A0ABR4JJW4_9EURO</name>
<sequence>MPLTDDEKLRKALRELDHNGLILTPEVARKLIAGEKLTEEEAPGTTKPKPKAKPKATAASRKRKVPAAETIDLTPESTANPAPKEANDKAPSLSDIDSDDERLDELKWDCNQVRRKITALINSKEMKVAEFLRAADLTSGAYYAFMKQSGKHTGQGSSVYVGAHRLFRKREILGMNRKKRATPSKKAKLDTEGKYDVSAITLEGEEEGDVPVYDTCDEIRKKIRACLRDSGITKTAFCREISKTRIRDQYGHVELRMASPLQTATLTSFLSKKGPKEGNQSMIFYAAYVFFEKLRIRDGKPKTDFREEMEDVWGSAGFDRATGPNAVYITTAGRTVYTDEYGRVRSGPIGGFW</sequence>
<dbReference type="Proteomes" id="UP001610446">
    <property type="component" value="Unassembled WGS sequence"/>
</dbReference>
<dbReference type="InterPro" id="IPR056143">
    <property type="entry name" value="DUF7726"/>
</dbReference>
<evidence type="ECO:0000256" key="1">
    <source>
        <dbReference type="SAM" id="MobiDB-lite"/>
    </source>
</evidence>
<keyword evidence="4" id="KW-1185">Reference proteome</keyword>
<accession>A0ABR4JJW4</accession>
<evidence type="ECO:0000259" key="2">
    <source>
        <dbReference type="Pfam" id="PF24852"/>
    </source>
</evidence>
<feature type="region of interest" description="Disordered" evidence="1">
    <location>
        <begin position="34"/>
        <end position="98"/>
    </location>
</feature>
<feature type="compositionally biased region" description="Basic residues" evidence="1">
    <location>
        <begin position="48"/>
        <end position="65"/>
    </location>
</feature>
<feature type="domain" description="DUF7726" evidence="2">
    <location>
        <begin position="263"/>
        <end position="300"/>
    </location>
</feature>
<proteinExistence type="predicted"/>
<protein>
    <recommendedName>
        <fullName evidence="2">DUF7726 domain-containing protein</fullName>
    </recommendedName>
</protein>
<dbReference type="EMBL" id="JBFXLU010000133">
    <property type="protein sequence ID" value="KAL2839412.1"/>
    <property type="molecule type" value="Genomic_DNA"/>
</dbReference>
<dbReference type="PANTHER" id="PTHR42339">
    <property type="entry name" value="HISTONE H1"/>
    <property type="match status" value="1"/>
</dbReference>